<evidence type="ECO:0000256" key="1">
    <source>
        <dbReference type="ARBA" id="ARBA00023002"/>
    </source>
</evidence>
<feature type="non-terminal residue" evidence="2">
    <location>
        <position position="68"/>
    </location>
</feature>
<evidence type="ECO:0000313" key="2">
    <source>
        <dbReference type="EMBL" id="NEC22972.1"/>
    </source>
</evidence>
<dbReference type="GO" id="GO:0016491">
    <property type="term" value="F:oxidoreductase activity"/>
    <property type="evidence" value="ECO:0007669"/>
    <property type="project" value="UniProtKB-KW"/>
</dbReference>
<dbReference type="EMBL" id="JAAGMP010001457">
    <property type="protein sequence ID" value="NEC22972.1"/>
    <property type="molecule type" value="Genomic_DNA"/>
</dbReference>
<accession>A0A7K3S833</accession>
<sequence length="68" mass="6955">RLAGERGRTCGQLRLFADLVRSGTALGARIDSGPSGTDVRLRRVPLGPVAVFGAGNFPLAFSVAGGDT</sequence>
<gene>
    <name evidence="2" type="ORF">G3I50_32710</name>
</gene>
<dbReference type="SUPFAM" id="SSF53720">
    <property type="entry name" value="ALDH-like"/>
    <property type="match status" value="1"/>
</dbReference>
<feature type="non-terminal residue" evidence="2">
    <location>
        <position position="1"/>
    </location>
</feature>
<proteinExistence type="predicted"/>
<dbReference type="Gene3D" id="3.40.605.10">
    <property type="entry name" value="Aldehyde Dehydrogenase, Chain A, domain 1"/>
    <property type="match status" value="1"/>
</dbReference>
<dbReference type="InterPro" id="IPR016162">
    <property type="entry name" value="Ald_DH_N"/>
</dbReference>
<comment type="caution">
    <text evidence="2">The sequence shown here is derived from an EMBL/GenBank/DDBJ whole genome shotgun (WGS) entry which is preliminary data.</text>
</comment>
<dbReference type="AlphaFoldDB" id="A0A7K3S833"/>
<protein>
    <submittedName>
        <fullName evidence="2">Aldehyde dehydrogenase (NADP(+))</fullName>
    </submittedName>
</protein>
<keyword evidence="1" id="KW-0560">Oxidoreductase</keyword>
<dbReference type="Proteomes" id="UP000469670">
    <property type="component" value="Unassembled WGS sequence"/>
</dbReference>
<reference evidence="2 3" key="1">
    <citation type="submission" date="2020-01" db="EMBL/GenBank/DDBJ databases">
        <title>Insect and environment-associated Actinomycetes.</title>
        <authorList>
            <person name="Currrie C."/>
            <person name="Chevrette M."/>
            <person name="Carlson C."/>
            <person name="Stubbendieck R."/>
            <person name="Wendt-Pienkowski E."/>
        </authorList>
    </citation>
    <scope>NUCLEOTIDE SEQUENCE [LARGE SCALE GENOMIC DNA]</scope>
    <source>
        <strain evidence="2 3">SID7590</strain>
    </source>
</reference>
<name>A0A7K3S833_9ACTN</name>
<dbReference type="InterPro" id="IPR016161">
    <property type="entry name" value="Ald_DH/histidinol_DH"/>
</dbReference>
<organism evidence="2 3">
    <name type="scientific">Streptomyces parvus</name>
    <dbReference type="NCBI Taxonomy" id="66428"/>
    <lineage>
        <taxon>Bacteria</taxon>
        <taxon>Bacillati</taxon>
        <taxon>Actinomycetota</taxon>
        <taxon>Actinomycetes</taxon>
        <taxon>Kitasatosporales</taxon>
        <taxon>Streptomycetaceae</taxon>
        <taxon>Streptomyces</taxon>
    </lineage>
</organism>
<evidence type="ECO:0000313" key="3">
    <source>
        <dbReference type="Proteomes" id="UP000469670"/>
    </source>
</evidence>